<dbReference type="PROSITE" id="PS00086">
    <property type="entry name" value="CYTOCHROME_P450"/>
    <property type="match status" value="2"/>
</dbReference>
<comment type="cofactor">
    <cofactor evidence="1">
        <name>heme</name>
        <dbReference type="ChEBI" id="CHEBI:30413"/>
    </cofactor>
</comment>
<evidence type="ECO:0000256" key="2">
    <source>
        <dbReference type="ARBA" id="ARBA00004370"/>
    </source>
</evidence>
<organism evidence="12 13">
    <name type="scientific">Coptis chinensis</name>
    <dbReference type="NCBI Taxonomy" id="261450"/>
    <lineage>
        <taxon>Eukaryota</taxon>
        <taxon>Viridiplantae</taxon>
        <taxon>Streptophyta</taxon>
        <taxon>Embryophyta</taxon>
        <taxon>Tracheophyta</taxon>
        <taxon>Spermatophyta</taxon>
        <taxon>Magnoliopsida</taxon>
        <taxon>Ranunculales</taxon>
        <taxon>Ranunculaceae</taxon>
        <taxon>Coptidoideae</taxon>
        <taxon>Coptis</taxon>
    </lineage>
</organism>
<dbReference type="GO" id="GO:0044550">
    <property type="term" value="P:secondary metabolite biosynthetic process"/>
    <property type="evidence" value="ECO:0007669"/>
    <property type="project" value="UniProtKB-ARBA"/>
</dbReference>
<dbReference type="Gene3D" id="1.10.630.10">
    <property type="entry name" value="Cytochrome P450"/>
    <property type="match status" value="2"/>
</dbReference>
<evidence type="ECO:0008006" key="14">
    <source>
        <dbReference type="Google" id="ProtNLM"/>
    </source>
</evidence>
<comment type="similarity">
    <text evidence="3">Belongs to the cytochrome P450 family.</text>
</comment>
<dbReference type="GO" id="GO:0020037">
    <property type="term" value="F:heme binding"/>
    <property type="evidence" value="ECO:0007669"/>
    <property type="project" value="InterPro"/>
</dbReference>
<keyword evidence="8" id="KW-0560">Oxidoreductase</keyword>
<evidence type="ECO:0000256" key="4">
    <source>
        <dbReference type="ARBA" id="ARBA00022617"/>
    </source>
</evidence>
<proteinExistence type="inferred from homology"/>
<dbReference type="PANTHER" id="PTHR47947:SF26">
    <property type="entry name" value="CYTOCHROME P450"/>
    <property type="match status" value="1"/>
</dbReference>
<dbReference type="GO" id="GO:0005506">
    <property type="term" value="F:iron ion binding"/>
    <property type="evidence" value="ECO:0007669"/>
    <property type="project" value="InterPro"/>
</dbReference>
<evidence type="ECO:0000256" key="9">
    <source>
        <dbReference type="ARBA" id="ARBA00023004"/>
    </source>
</evidence>
<dbReference type="PRINTS" id="PR00463">
    <property type="entry name" value="EP450I"/>
</dbReference>
<evidence type="ECO:0000313" key="12">
    <source>
        <dbReference type="EMBL" id="KAF9619587.1"/>
    </source>
</evidence>
<evidence type="ECO:0000256" key="5">
    <source>
        <dbReference type="ARBA" id="ARBA00022692"/>
    </source>
</evidence>
<dbReference type="InterPro" id="IPR002401">
    <property type="entry name" value="Cyt_P450_E_grp-I"/>
</dbReference>
<keyword evidence="13" id="KW-1185">Reference proteome</keyword>
<keyword evidence="4" id="KW-0349">Heme</keyword>
<gene>
    <name evidence="12" type="ORF">IFM89_007908</name>
</gene>
<dbReference type="EMBL" id="JADFTS010000002">
    <property type="protein sequence ID" value="KAF9619587.1"/>
    <property type="molecule type" value="Genomic_DNA"/>
</dbReference>
<dbReference type="SUPFAM" id="SSF48264">
    <property type="entry name" value="Cytochrome P450"/>
    <property type="match status" value="2"/>
</dbReference>
<dbReference type="PRINTS" id="PR00385">
    <property type="entry name" value="P450"/>
</dbReference>
<comment type="subcellular location">
    <subcellularLocation>
        <location evidence="2">Membrane</location>
    </subcellularLocation>
</comment>
<dbReference type="CDD" id="cd20653">
    <property type="entry name" value="CYP81"/>
    <property type="match status" value="1"/>
</dbReference>
<evidence type="ECO:0000256" key="11">
    <source>
        <dbReference type="ARBA" id="ARBA00023136"/>
    </source>
</evidence>
<dbReference type="InterPro" id="IPR017972">
    <property type="entry name" value="Cyt_P450_CS"/>
</dbReference>
<keyword evidence="6" id="KW-0479">Metal-binding</keyword>
<protein>
    <recommendedName>
        <fullName evidence="14">Cytochrome P450</fullName>
    </recommendedName>
</protein>
<dbReference type="FunFam" id="1.10.630.10:FF:000023">
    <property type="entry name" value="Cytochrome P450 family protein"/>
    <property type="match status" value="1"/>
</dbReference>
<dbReference type="InterPro" id="IPR050651">
    <property type="entry name" value="Plant_Cytochrome_P450_Monoox"/>
</dbReference>
<evidence type="ECO:0000256" key="8">
    <source>
        <dbReference type="ARBA" id="ARBA00023002"/>
    </source>
</evidence>
<keyword evidence="7" id="KW-1133">Transmembrane helix</keyword>
<dbReference type="InterPro" id="IPR001128">
    <property type="entry name" value="Cyt_P450"/>
</dbReference>
<dbReference type="Proteomes" id="UP000631114">
    <property type="component" value="Unassembled WGS sequence"/>
</dbReference>
<dbReference type="InterPro" id="IPR036396">
    <property type="entry name" value="Cyt_P450_sf"/>
</dbReference>
<evidence type="ECO:0000256" key="7">
    <source>
        <dbReference type="ARBA" id="ARBA00022989"/>
    </source>
</evidence>
<keyword evidence="9" id="KW-0408">Iron</keyword>
<dbReference type="FunFam" id="1.10.630.10:FF:000126">
    <property type="entry name" value="Predicted protein"/>
    <property type="match status" value="1"/>
</dbReference>
<dbReference type="GO" id="GO:0016705">
    <property type="term" value="F:oxidoreductase activity, acting on paired donors, with incorporation or reduction of molecular oxygen"/>
    <property type="evidence" value="ECO:0007669"/>
    <property type="project" value="InterPro"/>
</dbReference>
<evidence type="ECO:0000256" key="10">
    <source>
        <dbReference type="ARBA" id="ARBA00023033"/>
    </source>
</evidence>
<keyword evidence="5" id="KW-0812">Transmembrane</keyword>
<comment type="caution">
    <text evidence="12">The sequence shown here is derived from an EMBL/GenBank/DDBJ whole genome shotgun (WGS) entry which is preliminary data.</text>
</comment>
<evidence type="ECO:0000256" key="3">
    <source>
        <dbReference type="ARBA" id="ARBA00010617"/>
    </source>
</evidence>
<sequence length="813" mass="92333">MEWAMALLLNNPQVLKKAQAEIDVKLKQGVLMDESDVNKLPYLQSIISETLRMYPPGPVLIPHESSEECIVAGHTVPRGTTLLVNLWAIQNDPNLWVDPRKFIPERFDGLEGTRDGFKLMPFGSGRRGCPGEGLAMRVVGLTLGALIQCFDWERVGEEMVDMSEGPGLTLHKLQPLEAKCFYLGRLSVVAHWGPRYPDVGIVRGFLVFIDPPNSDPKWQFNQKNRKSELHGQDYYRKGCKSMTVFGRMTWLEEDFECCITQIYLVPDLKGFENPRTGFQNGVDDISFNGGGGIVLEGGGGIVLGGGRHHGWMCMDQFLWRRDTTEALGDNWVGSYNLLLGLIPIQTQTMFEKLKGWFIKKREEITAATDHLSKVNVMQQNNYGLGSLTFSRTLGKLAKKYGPILFLQYGFRKVVLVSSPSAIEACLAKNDIAFANRPRFIVGEYLGYNYTSLVWASYGDHWRNLRRVTALEIFLHTDFSYFLVFEPKKSALYSNNCLKYYGENVVDIDEAKRFRHTVSETFYLMGAPNASDFLPFLRWFDLQGLEKRMVKAGKQRDTFWQSLINERREKNRFTTGDGEENKILIDVLLSQQKLDPEYYTDKIIKGIIGVMLTAGTDTSSGTMEWAMSLLLNNPEFLQKARDEINQQVGMERLLEESDLPNLPYLQNIINETLRLYPTGPVVIHESSEDCNVGGFHVPSGTILLMNLWAVHRDPNIWKEPMKFNPERFQGVEGEKEGFKLIPFGFGRRRCPGEALAMRMVGLTLGSLIQCFEWERFGDELVDMSEGAGLTLPRAKPLVAMCRPRLNKKHIMAPF</sequence>
<keyword evidence="11" id="KW-0472">Membrane</keyword>
<dbReference type="Pfam" id="PF00067">
    <property type="entry name" value="p450"/>
    <property type="match status" value="3"/>
</dbReference>
<accession>A0A835IN42</accession>
<evidence type="ECO:0000313" key="13">
    <source>
        <dbReference type="Proteomes" id="UP000631114"/>
    </source>
</evidence>
<dbReference type="OrthoDB" id="1055148at2759"/>
<keyword evidence="10" id="KW-0503">Monooxygenase</keyword>
<name>A0A835IN42_9MAGN</name>
<evidence type="ECO:0000256" key="6">
    <source>
        <dbReference type="ARBA" id="ARBA00022723"/>
    </source>
</evidence>
<dbReference type="PANTHER" id="PTHR47947">
    <property type="entry name" value="CYTOCHROME P450 82C3-RELATED"/>
    <property type="match status" value="1"/>
</dbReference>
<dbReference type="GO" id="GO:0016020">
    <property type="term" value="C:membrane"/>
    <property type="evidence" value="ECO:0007669"/>
    <property type="project" value="UniProtKB-SubCell"/>
</dbReference>
<reference evidence="12 13" key="1">
    <citation type="submission" date="2020-10" db="EMBL/GenBank/DDBJ databases">
        <title>The Coptis chinensis genome and diversification of protoberbering-type alkaloids.</title>
        <authorList>
            <person name="Wang B."/>
            <person name="Shu S."/>
            <person name="Song C."/>
            <person name="Liu Y."/>
        </authorList>
    </citation>
    <scope>NUCLEOTIDE SEQUENCE [LARGE SCALE GENOMIC DNA]</scope>
    <source>
        <strain evidence="12">HL-2020</strain>
        <tissue evidence="12">Leaf</tissue>
    </source>
</reference>
<dbReference type="GO" id="GO:0004497">
    <property type="term" value="F:monooxygenase activity"/>
    <property type="evidence" value="ECO:0007669"/>
    <property type="project" value="UniProtKB-KW"/>
</dbReference>
<dbReference type="AlphaFoldDB" id="A0A835IN42"/>
<evidence type="ECO:0000256" key="1">
    <source>
        <dbReference type="ARBA" id="ARBA00001971"/>
    </source>
</evidence>